<evidence type="ECO:0000256" key="1">
    <source>
        <dbReference type="ARBA" id="ARBA00022490"/>
    </source>
</evidence>
<accession>A0A160DUA2</accession>
<evidence type="ECO:0000256" key="2">
    <source>
        <dbReference type="HAMAP-Rule" id="MF_00611"/>
    </source>
</evidence>
<dbReference type="Pfam" id="PF04216">
    <property type="entry name" value="FdhE_N"/>
    <property type="match status" value="1"/>
</dbReference>
<dbReference type="NCBIfam" id="TIGR01562">
    <property type="entry name" value="FdhE"/>
    <property type="match status" value="1"/>
</dbReference>
<comment type="subcellular location">
    <subcellularLocation>
        <location evidence="2">Cytoplasm</location>
    </subcellularLocation>
</comment>
<dbReference type="GO" id="GO:0008199">
    <property type="term" value="F:ferric iron binding"/>
    <property type="evidence" value="ECO:0007669"/>
    <property type="project" value="TreeGrafter"/>
</dbReference>
<dbReference type="Pfam" id="PF24860">
    <property type="entry name" value="FdhE_C"/>
    <property type="match status" value="1"/>
</dbReference>
<feature type="domain" description="FdhE N-terminal" evidence="3">
    <location>
        <begin position="19"/>
        <end position="181"/>
    </location>
</feature>
<dbReference type="InterPro" id="IPR056796">
    <property type="entry name" value="FdhE_C"/>
</dbReference>
<keyword evidence="7" id="KW-1185">Reference proteome</keyword>
<gene>
    <name evidence="2" type="primary">fdhE</name>
    <name evidence="6" type="ORF">I596_1989</name>
</gene>
<dbReference type="STRING" id="1300342.I596_1989"/>
<dbReference type="GO" id="GO:0051604">
    <property type="term" value="P:protein maturation"/>
    <property type="evidence" value="ECO:0007669"/>
    <property type="project" value="TreeGrafter"/>
</dbReference>
<dbReference type="PATRIC" id="fig|1300342.3.peg.1942"/>
<evidence type="ECO:0000259" key="5">
    <source>
        <dbReference type="Pfam" id="PF24860"/>
    </source>
</evidence>
<feature type="domain" description="FdhE central" evidence="4">
    <location>
        <begin position="187"/>
        <end position="225"/>
    </location>
</feature>
<proteinExistence type="inferred from homology"/>
<dbReference type="Proteomes" id="UP000076830">
    <property type="component" value="Chromosome"/>
</dbReference>
<name>A0A160DUA2_9GAMM</name>
<dbReference type="PANTHER" id="PTHR37689:SF1">
    <property type="entry name" value="PROTEIN FDHE"/>
    <property type="match status" value="1"/>
</dbReference>
<organism evidence="6 7">
    <name type="scientific">Dokdonella koreensis DS-123</name>
    <dbReference type="NCBI Taxonomy" id="1300342"/>
    <lineage>
        <taxon>Bacteria</taxon>
        <taxon>Pseudomonadati</taxon>
        <taxon>Pseudomonadota</taxon>
        <taxon>Gammaproteobacteria</taxon>
        <taxon>Lysobacterales</taxon>
        <taxon>Rhodanobacteraceae</taxon>
        <taxon>Dokdonella</taxon>
    </lineage>
</organism>
<sequence>MAQRILEPGQIETLAQRSIPRVRLPDRTDLFVRRASRLRELAEAAPIGDYLRLLAVVADAQHAALAGVDVPLPTPAQRDVARGHHMPPVPAVGWPRSAHWRATLASIGDAVAARSGFPAEVERLAGRVGRAPAAWVEAQADALLGATDGAIDAAAAPFLMAALQVHWVAMSSRLAADDVAPLDVPGLCPVCGSTPVASVVRAQSAYRGYRYLHCPLCACEWHLVRVQCSRCGAAGKDIAYRSLVRDDGMAGDDAAHGQGTAVRAETCDRCHGYRKILYQEADPDVDPVADDLATLALDLLLAEQGYARASGNPLLWQPDA</sequence>
<dbReference type="SUPFAM" id="SSF144020">
    <property type="entry name" value="FdhE-like"/>
    <property type="match status" value="1"/>
</dbReference>
<evidence type="ECO:0000313" key="6">
    <source>
        <dbReference type="EMBL" id="ANB18009.1"/>
    </source>
</evidence>
<feature type="domain" description="FdhE C-terminal" evidence="5">
    <location>
        <begin position="226"/>
        <end position="315"/>
    </location>
</feature>
<evidence type="ECO:0000313" key="7">
    <source>
        <dbReference type="Proteomes" id="UP000076830"/>
    </source>
</evidence>
<dbReference type="InterPro" id="IPR056797">
    <property type="entry name" value="FdhE_central"/>
</dbReference>
<dbReference type="KEGG" id="dko:I596_1989"/>
<comment type="similarity">
    <text evidence="2">Belongs to the FdhE family.</text>
</comment>
<dbReference type="Gene3D" id="3.90.1670.10">
    <property type="entry name" value="FdhE-like domain"/>
    <property type="match status" value="1"/>
</dbReference>
<dbReference type="CDD" id="cd16341">
    <property type="entry name" value="FdhE"/>
    <property type="match status" value="1"/>
</dbReference>
<evidence type="ECO:0000259" key="3">
    <source>
        <dbReference type="Pfam" id="PF04216"/>
    </source>
</evidence>
<dbReference type="PIRSF" id="PIRSF018296">
    <property type="entry name" value="Format_dh_formtn"/>
    <property type="match status" value="1"/>
</dbReference>
<dbReference type="AlphaFoldDB" id="A0A160DUA2"/>
<dbReference type="InterPro" id="IPR006452">
    <property type="entry name" value="Formate_DH_accessory"/>
</dbReference>
<dbReference type="InterPro" id="IPR024064">
    <property type="entry name" value="FdhE-like_sf"/>
</dbReference>
<dbReference type="RefSeq" id="WP_067646814.1">
    <property type="nucleotide sequence ID" value="NZ_CP015249.1"/>
</dbReference>
<dbReference type="OrthoDB" id="9794151at2"/>
<dbReference type="Pfam" id="PF24859">
    <property type="entry name" value="FdhE_central"/>
    <property type="match status" value="1"/>
</dbReference>
<dbReference type="EMBL" id="CP015249">
    <property type="protein sequence ID" value="ANB18009.1"/>
    <property type="molecule type" value="Genomic_DNA"/>
</dbReference>
<dbReference type="GO" id="GO:0005829">
    <property type="term" value="C:cytosol"/>
    <property type="evidence" value="ECO:0007669"/>
    <property type="project" value="TreeGrafter"/>
</dbReference>
<comment type="function">
    <text evidence="2">Necessary for formate dehydrogenase activity.</text>
</comment>
<evidence type="ECO:0000259" key="4">
    <source>
        <dbReference type="Pfam" id="PF24859"/>
    </source>
</evidence>
<dbReference type="PANTHER" id="PTHR37689">
    <property type="entry name" value="PROTEIN FDHE"/>
    <property type="match status" value="1"/>
</dbReference>
<reference evidence="6 7" key="1">
    <citation type="submission" date="2016-04" db="EMBL/GenBank/DDBJ databases">
        <title>Complete genome sequence of Dokdonella koreensis DS-123T.</title>
        <authorList>
            <person name="Kim J.F."/>
            <person name="Lee H."/>
            <person name="Kwak M.-J."/>
        </authorList>
    </citation>
    <scope>NUCLEOTIDE SEQUENCE [LARGE SCALE GENOMIC DNA]</scope>
    <source>
        <strain evidence="6 7">DS-123</strain>
    </source>
</reference>
<dbReference type="HAMAP" id="MF_00611">
    <property type="entry name" value="FdeH"/>
    <property type="match status" value="1"/>
</dbReference>
<dbReference type="InterPro" id="IPR056774">
    <property type="entry name" value="FdhE_N"/>
</dbReference>
<keyword evidence="1 2" id="KW-0963">Cytoplasm</keyword>
<protein>
    <recommendedName>
        <fullName evidence="2">Protein FdhE homolog</fullName>
    </recommendedName>
</protein>